<dbReference type="AlphaFoldDB" id="A0A2T0X9G0"/>
<dbReference type="Pfam" id="PF10658">
    <property type="entry name" value="DUF2484"/>
    <property type="match status" value="1"/>
</dbReference>
<dbReference type="InterPro" id="IPR018919">
    <property type="entry name" value="DUF2484"/>
</dbReference>
<accession>A0A2T0X9G0</accession>
<protein>
    <submittedName>
        <fullName evidence="2">Uncharacterized protein DUF2484</fullName>
    </submittedName>
</protein>
<reference evidence="2 3" key="1">
    <citation type="submission" date="2018-03" db="EMBL/GenBank/DDBJ databases">
        <title>Genomic Encyclopedia of Archaeal and Bacterial Type Strains, Phase II (KMG-II): from individual species to whole genera.</title>
        <authorList>
            <person name="Goeker M."/>
        </authorList>
    </citation>
    <scope>NUCLEOTIDE SEQUENCE [LARGE SCALE GENOMIC DNA]</scope>
    <source>
        <strain evidence="2 3">DSM 29318</strain>
    </source>
</reference>
<keyword evidence="1" id="KW-0472">Membrane</keyword>
<evidence type="ECO:0000313" key="2">
    <source>
        <dbReference type="EMBL" id="PRY95576.1"/>
    </source>
</evidence>
<sequence>MSLPVLLARLWALAAGVAALLPVRRQLWPVMLLLPGGAALALWIAAAHGWPWLIPPALALLSVMRNPLRFACGWAGAVLRGRTPPPLPR</sequence>
<dbReference type="Proteomes" id="UP000238801">
    <property type="component" value="Unassembled WGS sequence"/>
</dbReference>
<gene>
    <name evidence="2" type="ORF">BCF33_1197</name>
</gene>
<evidence type="ECO:0000256" key="1">
    <source>
        <dbReference type="SAM" id="Phobius"/>
    </source>
</evidence>
<keyword evidence="3" id="KW-1185">Reference proteome</keyword>
<evidence type="ECO:0000313" key="3">
    <source>
        <dbReference type="Proteomes" id="UP000238801"/>
    </source>
</evidence>
<proteinExistence type="predicted"/>
<keyword evidence="1" id="KW-0812">Transmembrane</keyword>
<comment type="caution">
    <text evidence="2">The sequence shown here is derived from an EMBL/GenBank/DDBJ whole genome shotgun (WGS) entry which is preliminary data.</text>
</comment>
<feature type="transmembrane region" description="Helical" evidence="1">
    <location>
        <begin position="41"/>
        <end position="61"/>
    </location>
</feature>
<keyword evidence="1" id="KW-1133">Transmembrane helix</keyword>
<dbReference type="EMBL" id="PVTT01000001">
    <property type="protein sequence ID" value="PRY95576.1"/>
    <property type="molecule type" value="Genomic_DNA"/>
</dbReference>
<dbReference type="RefSeq" id="WP_106159940.1">
    <property type="nucleotide sequence ID" value="NZ_PVTT01000001.1"/>
</dbReference>
<organism evidence="2 3">
    <name type="scientific">Hasllibacter halocynthiae</name>
    <dbReference type="NCBI Taxonomy" id="595589"/>
    <lineage>
        <taxon>Bacteria</taxon>
        <taxon>Pseudomonadati</taxon>
        <taxon>Pseudomonadota</taxon>
        <taxon>Alphaproteobacteria</taxon>
        <taxon>Rhodobacterales</taxon>
        <taxon>Roseobacteraceae</taxon>
        <taxon>Hasllibacter</taxon>
    </lineage>
</organism>
<name>A0A2T0X9G0_9RHOB</name>